<dbReference type="SMART" id="SM00211">
    <property type="entry name" value="TY"/>
    <property type="match status" value="3"/>
</dbReference>
<feature type="disulfide bond" evidence="5">
    <location>
        <begin position="195"/>
        <end position="215"/>
    </location>
</feature>
<accession>A0A6P8I4D9</accession>
<dbReference type="PROSITE" id="PS00484">
    <property type="entry name" value="THYROGLOBULIN_1_1"/>
    <property type="match status" value="2"/>
</dbReference>
<evidence type="ECO:0000256" key="5">
    <source>
        <dbReference type="PROSITE-ProRule" id="PRU00500"/>
    </source>
</evidence>
<feature type="disulfide bond" evidence="5">
    <location>
        <begin position="119"/>
        <end position="126"/>
    </location>
</feature>
<evidence type="ECO:0000313" key="8">
    <source>
        <dbReference type="Proteomes" id="UP000515163"/>
    </source>
</evidence>
<evidence type="ECO:0000259" key="7">
    <source>
        <dbReference type="PROSITE" id="PS51162"/>
    </source>
</evidence>
<dbReference type="Proteomes" id="UP000515163">
    <property type="component" value="Unplaced"/>
</dbReference>
<keyword evidence="4 5" id="KW-1015">Disulfide bond</keyword>
<comment type="subcellular location">
    <subcellularLocation>
        <location evidence="1">Secreted</location>
    </subcellularLocation>
</comment>
<evidence type="ECO:0000313" key="9">
    <source>
        <dbReference type="RefSeq" id="XP_031562748.1"/>
    </source>
</evidence>
<feature type="domain" description="Thyroglobulin type-1" evidence="7">
    <location>
        <begin position="151"/>
        <end position="215"/>
    </location>
</feature>
<dbReference type="InParanoid" id="A0A6P8I4D9"/>
<sequence length="215" mass="23565">MIWVLFIVCAITATEASLSKCQQLQASANSGLIGAYVPQCKETGEFEEKQCWGSTGYCWCVDEDGKEILGTKIRGSPDCSRRKAALTLCQMMQAIIVNVPGWCGPPSCKADGSFDEVQCCASNGECYCVDKKGKELEGTRQQGRPTCERHLSECEEARLKAHSNSLRVGMFVPECLEDGSYNPVQCWPSTGYCWCVDEGGVKVPGSDVRFKRPTC</sequence>
<reference evidence="9" key="1">
    <citation type="submission" date="2025-08" db="UniProtKB">
        <authorList>
            <consortium name="RefSeq"/>
        </authorList>
    </citation>
    <scope>IDENTIFICATION</scope>
    <source>
        <tissue evidence="9">Tentacle</tissue>
    </source>
</reference>
<dbReference type="PROSITE" id="PS51162">
    <property type="entry name" value="THYROGLOBULIN_1_2"/>
    <property type="match status" value="3"/>
</dbReference>
<dbReference type="InterPro" id="IPR036857">
    <property type="entry name" value="Thyroglobulin_1_sf"/>
</dbReference>
<feature type="domain" description="Thyroglobulin type-1" evidence="7">
    <location>
        <begin position="86"/>
        <end position="147"/>
    </location>
</feature>
<evidence type="ECO:0000256" key="3">
    <source>
        <dbReference type="ARBA" id="ARBA00022737"/>
    </source>
</evidence>
<dbReference type="PANTHER" id="PTHR12352:SF3">
    <property type="entry name" value="NIDOGEN-2"/>
    <property type="match status" value="1"/>
</dbReference>
<feature type="disulfide bond" evidence="5">
    <location>
        <begin position="21"/>
        <end position="40"/>
    </location>
</feature>
<feature type="disulfide bond" evidence="5">
    <location>
        <begin position="89"/>
        <end position="108"/>
    </location>
</feature>
<feature type="disulfide bond" evidence="5">
    <location>
        <begin position="186"/>
        <end position="193"/>
    </location>
</feature>
<dbReference type="RefSeq" id="XP_031562748.1">
    <property type="nucleotide sequence ID" value="XM_031706888.1"/>
</dbReference>
<feature type="chain" id="PRO_5027759793" evidence="6">
    <location>
        <begin position="17"/>
        <end position="215"/>
    </location>
</feature>
<gene>
    <name evidence="9" type="primary">LOC116298417</name>
</gene>
<dbReference type="GO" id="GO:0005615">
    <property type="term" value="C:extracellular space"/>
    <property type="evidence" value="ECO:0007669"/>
    <property type="project" value="TreeGrafter"/>
</dbReference>
<dbReference type="AlphaFoldDB" id="A0A6P8I4D9"/>
<evidence type="ECO:0000256" key="4">
    <source>
        <dbReference type="ARBA" id="ARBA00023157"/>
    </source>
</evidence>
<dbReference type="GeneID" id="116298417"/>
<dbReference type="InterPro" id="IPR000716">
    <property type="entry name" value="Thyroglobulin_1"/>
</dbReference>
<dbReference type="KEGG" id="aten:116298417"/>
<keyword evidence="3" id="KW-0677">Repeat</keyword>
<evidence type="ECO:0000256" key="6">
    <source>
        <dbReference type="SAM" id="SignalP"/>
    </source>
</evidence>
<proteinExistence type="predicted"/>
<dbReference type="InterPro" id="IPR051950">
    <property type="entry name" value="Dev_reg/Prot_inhib"/>
</dbReference>
<organism evidence="8 9">
    <name type="scientific">Actinia tenebrosa</name>
    <name type="common">Australian red waratah sea anemone</name>
    <dbReference type="NCBI Taxonomy" id="6105"/>
    <lineage>
        <taxon>Eukaryota</taxon>
        <taxon>Metazoa</taxon>
        <taxon>Cnidaria</taxon>
        <taxon>Anthozoa</taxon>
        <taxon>Hexacorallia</taxon>
        <taxon>Actiniaria</taxon>
        <taxon>Actiniidae</taxon>
        <taxon>Actinia</taxon>
    </lineage>
</organism>
<keyword evidence="6" id="KW-0732">Signal</keyword>
<dbReference type="OrthoDB" id="5989649at2759"/>
<evidence type="ECO:0000256" key="1">
    <source>
        <dbReference type="ARBA" id="ARBA00004613"/>
    </source>
</evidence>
<keyword evidence="2" id="KW-0964">Secreted</keyword>
<comment type="caution">
    <text evidence="5">Lacks conserved residue(s) required for the propagation of feature annotation.</text>
</comment>
<dbReference type="SUPFAM" id="SSF57610">
    <property type="entry name" value="Thyroglobulin type-1 domain"/>
    <property type="match status" value="3"/>
</dbReference>
<dbReference type="Gene3D" id="4.10.800.10">
    <property type="entry name" value="Thyroglobulin type-1"/>
    <property type="match status" value="3"/>
</dbReference>
<dbReference type="CDD" id="cd00191">
    <property type="entry name" value="TY"/>
    <property type="match status" value="3"/>
</dbReference>
<dbReference type="Pfam" id="PF00086">
    <property type="entry name" value="Thyroglobulin_1"/>
    <property type="match status" value="2"/>
</dbReference>
<feature type="disulfide bond" evidence="5">
    <location>
        <begin position="51"/>
        <end position="58"/>
    </location>
</feature>
<protein>
    <submittedName>
        <fullName evidence="9">Equistatin</fullName>
    </submittedName>
</protein>
<feature type="signal peptide" evidence="6">
    <location>
        <begin position="1"/>
        <end position="16"/>
    </location>
</feature>
<feature type="domain" description="Thyroglobulin type-1" evidence="7">
    <location>
        <begin position="18"/>
        <end position="79"/>
    </location>
</feature>
<keyword evidence="8" id="KW-1185">Reference proteome</keyword>
<evidence type="ECO:0000256" key="2">
    <source>
        <dbReference type="ARBA" id="ARBA00022525"/>
    </source>
</evidence>
<name>A0A6P8I4D9_ACTTE</name>
<dbReference type="PANTHER" id="PTHR12352">
    <property type="entry name" value="SECRETED MODULAR CALCIUM-BINDING PROTEIN"/>
    <property type="match status" value="1"/>
</dbReference>